<keyword evidence="1" id="KW-0812">Transmembrane</keyword>
<keyword evidence="1" id="KW-1133">Transmembrane helix</keyword>
<dbReference type="AlphaFoldDB" id="A0A382U0Y0"/>
<proteinExistence type="predicted"/>
<accession>A0A382U0Y0</accession>
<evidence type="ECO:0000313" key="2">
    <source>
        <dbReference type="EMBL" id="SVD27923.1"/>
    </source>
</evidence>
<reference evidence="2" key="1">
    <citation type="submission" date="2018-05" db="EMBL/GenBank/DDBJ databases">
        <authorList>
            <person name="Lanie J.A."/>
            <person name="Ng W.-L."/>
            <person name="Kazmierczak K.M."/>
            <person name="Andrzejewski T.M."/>
            <person name="Davidsen T.M."/>
            <person name="Wayne K.J."/>
            <person name="Tettelin H."/>
            <person name="Glass J.I."/>
            <person name="Rusch D."/>
            <person name="Podicherti R."/>
            <person name="Tsui H.-C.T."/>
            <person name="Winkler M.E."/>
        </authorList>
    </citation>
    <scope>NUCLEOTIDE SEQUENCE</scope>
</reference>
<organism evidence="2">
    <name type="scientific">marine metagenome</name>
    <dbReference type="NCBI Taxonomy" id="408172"/>
    <lineage>
        <taxon>unclassified sequences</taxon>
        <taxon>metagenomes</taxon>
        <taxon>ecological metagenomes</taxon>
    </lineage>
</organism>
<evidence type="ECO:0000256" key="1">
    <source>
        <dbReference type="SAM" id="Phobius"/>
    </source>
</evidence>
<name>A0A382U0Y0_9ZZZZ</name>
<dbReference type="EMBL" id="UINC01140648">
    <property type="protein sequence ID" value="SVD27923.1"/>
    <property type="molecule type" value="Genomic_DNA"/>
</dbReference>
<feature type="non-terminal residue" evidence="2">
    <location>
        <position position="1"/>
    </location>
</feature>
<feature type="transmembrane region" description="Helical" evidence="1">
    <location>
        <begin position="45"/>
        <end position="63"/>
    </location>
</feature>
<keyword evidence="1" id="KW-0472">Membrane</keyword>
<sequence>YANNMELYMNRFHRMILVSLLASIFFINFQNLARAQALEVVFKNSLWGAAIGSVVGLASWSLQDTDKDDKLFSKYIVRGAAFGVFIGMGYGVYDVNAGGDAFMSKKHEEGLLHYDSDRKQLVLQPLKWVPKLKHHENQYGLHIDLLSASF</sequence>
<protein>
    <submittedName>
        <fullName evidence="2">Uncharacterized protein</fullName>
    </submittedName>
</protein>
<feature type="transmembrane region" description="Helical" evidence="1">
    <location>
        <begin position="75"/>
        <end position="93"/>
    </location>
</feature>
<gene>
    <name evidence="2" type="ORF">METZ01_LOCUS380777</name>
</gene>